<dbReference type="OrthoDB" id="6354723at2759"/>
<protein>
    <submittedName>
        <fullName evidence="2">(African queen) hypothetical protein</fullName>
    </submittedName>
</protein>
<comment type="caution">
    <text evidence="2">The sequence shown here is derived from an EMBL/GenBank/DDBJ whole genome shotgun (WGS) entry which is preliminary data.</text>
</comment>
<dbReference type="InterPro" id="IPR022542">
    <property type="entry name" value="FOCAD/RST1_DUF3730"/>
</dbReference>
<sequence>MDEIEYKLNTNNSVLIVNAIDKLILTIKSKFKPSERQKFVLENEELKFLREKCSSKDNMVSLTACQGLLALVELGVLEIAHTMSTVVTLIPSTHNYSAIISTMAGLLVLDLKSRLIPGQPYKCQFSMRSPQHPFITILQKNKDIDDIVLAQMHALCTHPEYIVASNSLELLRPVFLWLTCSPQGSNSIKPWQLLISLPESAAQINLLVACLSCQQIRDASSCERSFSVYRCVSEGLRSRPEMGAALLAVMACTSGELMIHGMDPRPCYSLIERVLSEGGRAAVAGLVIMMLGGNLVHTSALYLHELFHLCLNIITKYEFSTICLNSFVALSLQWLHLPSYLTNNALKVSSKILEIHQNMNRDSGLFMANIKNNAVFQEIVHVDRKLYIHYRLLDTWERLRDEPMKLATWFEGLMKCNDQVKMEFMPFMAGMALERAGDENLVLIALQGLINLVSYKKEVSVTLLPILLYKIANDPRPKVKLECLRGLPLMATTKENVPALVSIFNKLKNKKGVPTSQLIMMYTSLAETQVRCFPYLQELLSDSSLHTHDLKWEVELAKAVAVKRICEIRPSSHGLELVPVVSSLLNRWDRSSAGPVSLSLEALRYLWQGAAVAPPGTWRALQPRLAKDNRIQVQISLCNLLSECPALRVSSAEYSDLLQQTAARLWLFISDSDHPEVIEAACRALAGYKIEDYTLKDIPEVYRRTVKLPPSYCKTPADAARKPEDVLDYIPCEIWPEVFKYTNQSALHCVEQLVSKLIAREVRGYRSGVYHEREGGREGAGLSVSSVLRGVMEGLRKQMVSPTYDYSDAVLLSMLASLSSEYPKPLPPFDLTFLHEGLHRGAPMRARVLKLAARQASTAVSAKRLIENFLSAIDPGNCEESDIILFFEYLPIFCRTMPPNHLRAPLERCLSDSFSKVRVKGQEEMFIRQLTFIKECLDCDKIHDANRTLLSQLVENYYTVIDDDHVAWPAYLSACSSLVVSCVERMSSPSSWWEVSPPLLRKSSQLRSLLAANRLAWINEIVDTAAGHVAEQEFTLRCFLPALQATDVDLPTTREWFLQLMARTQVAFKETEEESARLYLCDVFFLSVVVFSGLWRLEPAGDLLVTDRDARLELAPAGVSLLVERDGWRDYTTQLLEWLCHTRSVTRHAGVSRCCGRAVLALRHTKAFHDHAVWMKLEKNFDKLDVCCED</sequence>
<gene>
    <name evidence="2" type="ORF">DCHRY22_LOCUS5323</name>
</gene>
<dbReference type="InterPro" id="IPR016024">
    <property type="entry name" value="ARM-type_fold"/>
</dbReference>
<evidence type="ECO:0000313" key="2">
    <source>
        <dbReference type="EMBL" id="CAG9564314.1"/>
    </source>
</evidence>
<dbReference type="InterPro" id="IPR045163">
    <property type="entry name" value="Focadhesin/RST1"/>
</dbReference>
<dbReference type="EMBL" id="CAKASE010000050">
    <property type="protein sequence ID" value="CAG9564314.1"/>
    <property type="molecule type" value="Genomic_DNA"/>
</dbReference>
<name>A0A8J2VRS2_9NEOP</name>
<feature type="domain" description="DUF3730" evidence="1">
    <location>
        <begin position="464"/>
        <end position="685"/>
    </location>
</feature>
<dbReference type="GO" id="GO:0060147">
    <property type="term" value="P:regulation of post-transcriptional gene silencing"/>
    <property type="evidence" value="ECO:0007669"/>
    <property type="project" value="InterPro"/>
</dbReference>
<keyword evidence="3" id="KW-1185">Reference proteome</keyword>
<evidence type="ECO:0000259" key="1">
    <source>
        <dbReference type="Pfam" id="PF12530"/>
    </source>
</evidence>
<reference evidence="2" key="1">
    <citation type="submission" date="2021-09" db="EMBL/GenBank/DDBJ databases">
        <authorList>
            <person name="Martin H S."/>
        </authorList>
    </citation>
    <scope>NUCLEOTIDE SEQUENCE</scope>
</reference>
<dbReference type="AlphaFoldDB" id="A0A8J2VRS2"/>
<organism evidence="2 3">
    <name type="scientific">Danaus chrysippus</name>
    <name type="common">African queen</name>
    <dbReference type="NCBI Taxonomy" id="151541"/>
    <lineage>
        <taxon>Eukaryota</taxon>
        <taxon>Metazoa</taxon>
        <taxon>Ecdysozoa</taxon>
        <taxon>Arthropoda</taxon>
        <taxon>Hexapoda</taxon>
        <taxon>Insecta</taxon>
        <taxon>Pterygota</taxon>
        <taxon>Neoptera</taxon>
        <taxon>Endopterygota</taxon>
        <taxon>Lepidoptera</taxon>
        <taxon>Glossata</taxon>
        <taxon>Ditrysia</taxon>
        <taxon>Papilionoidea</taxon>
        <taxon>Nymphalidae</taxon>
        <taxon>Danainae</taxon>
        <taxon>Danaini</taxon>
        <taxon>Danaina</taxon>
        <taxon>Danaus</taxon>
        <taxon>Anosia</taxon>
    </lineage>
</organism>
<proteinExistence type="predicted"/>
<dbReference type="Proteomes" id="UP000789524">
    <property type="component" value="Unassembled WGS sequence"/>
</dbReference>
<dbReference type="SUPFAM" id="SSF48371">
    <property type="entry name" value="ARM repeat"/>
    <property type="match status" value="1"/>
</dbReference>
<accession>A0A8J2VRS2</accession>
<evidence type="ECO:0000313" key="3">
    <source>
        <dbReference type="Proteomes" id="UP000789524"/>
    </source>
</evidence>
<dbReference type="PANTHER" id="PTHR16212:SF4">
    <property type="entry name" value="FOCADHESIN"/>
    <property type="match status" value="1"/>
</dbReference>
<dbReference type="Pfam" id="PF12530">
    <property type="entry name" value="DUF3730"/>
    <property type="match status" value="1"/>
</dbReference>
<dbReference type="PANTHER" id="PTHR16212">
    <property type="entry name" value="FOCADHESIN FAMILY MEMBER"/>
    <property type="match status" value="1"/>
</dbReference>